<dbReference type="GO" id="GO:0016787">
    <property type="term" value="F:hydrolase activity"/>
    <property type="evidence" value="ECO:0007669"/>
    <property type="project" value="UniProtKB-KW"/>
</dbReference>
<dbReference type="GO" id="GO:0005829">
    <property type="term" value="C:cytosol"/>
    <property type="evidence" value="ECO:0007669"/>
    <property type="project" value="TreeGrafter"/>
</dbReference>
<dbReference type="PANTHER" id="PTHR32472:SF10">
    <property type="entry name" value="DNA REPAIR PROTEIN RADA-LIKE PROTEIN"/>
    <property type="match status" value="1"/>
</dbReference>
<name>A0A645FRP5_9ZZZZ</name>
<sequence length="184" mass="20152">MNRVKDLYKIVVVDSIQVVGCESVTGGMGSVTQIKESAFRLIQLAKKMGVAMFIVGHVTKDGEVAGPKLLEHMVDTVLYFEGEKNGDLRILRTTKNRFGPTDEVGVFKMEEKGLREIKSDEINLINGNEAKVGSAITLIVEGSRPICIEVQALVTESFAPMPKRVFAGIDFNRGQLLVAIAQKN</sequence>
<dbReference type="PRINTS" id="PR01874">
    <property type="entry name" value="DNAREPAIRADA"/>
</dbReference>
<gene>
    <name evidence="1" type="primary">radA_45</name>
    <name evidence="1" type="ORF">SDC9_163630</name>
</gene>
<protein>
    <submittedName>
        <fullName evidence="1">DNA repair protein RadA</fullName>
        <ecNumber evidence="1">3.6.4.-</ecNumber>
    </submittedName>
</protein>
<evidence type="ECO:0000313" key="1">
    <source>
        <dbReference type="EMBL" id="MPN16292.1"/>
    </source>
</evidence>
<comment type="caution">
    <text evidence="1">The sequence shown here is derived from an EMBL/GenBank/DDBJ whole genome shotgun (WGS) entry which is preliminary data.</text>
</comment>
<reference evidence="1" key="1">
    <citation type="submission" date="2019-08" db="EMBL/GenBank/DDBJ databases">
        <authorList>
            <person name="Kucharzyk K."/>
            <person name="Murdoch R.W."/>
            <person name="Higgins S."/>
            <person name="Loffler F."/>
        </authorList>
    </citation>
    <scope>NUCLEOTIDE SEQUENCE</scope>
</reference>
<dbReference type="SUPFAM" id="SSF52540">
    <property type="entry name" value="P-loop containing nucleoside triphosphate hydrolases"/>
    <property type="match status" value="1"/>
</dbReference>
<dbReference type="PANTHER" id="PTHR32472">
    <property type="entry name" value="DNA REPAIR PROTEIN RADA"/>
    <property type="match status" value="1"/>
</dbReference>
<dbReference type="GO" id="GO:0000725">
    <property type="term" value="P:recombinational repair"/>
    <property type="evidence" value="ECO:0007669"/>
    <property type="project" value="TreeGrafter"/>
</dbReference>
<dbReference type="EMBL" id="VSSQ01063221">
    <property type="protein sequence ID" value="MPN16292.1"/>
    <property type="molecule type" value="Genomic_DNA"/>
</dbReference>
<dbReference type="AlphaFoldDB" id="A0A645FRP5"/>
<accession>A0A645FRP5</accession>
<proteinExistence type="predicted"/>
<organism evidence="1">
    <name type="scientific">bioreactor metagenome</name>
    <dbReference type="NCBI Taxonomy" id="1076179"/>
    <lineage>
        <taxon>unclassified sequences</taxon>
        <taxon>metagenomes</taxon>
        <taxon>ecological metagenomes</taxon>
    </lineage>
</organism>
<dbReference type="EC" id="3.6.4.-" evidence="1"/>
<dbReference type="InterPro" id="IPR027417">
    <property type="entry name" value="P-loop_NTPase"/>
</dbReference>
<keyword evidence="1" id="KW-0378">Hydrolase</keyword>
<dbReference type="Gene3D" id="3.40.50.300">
    <property type="entry name" value="P-loop containing nucleotide triphosphate hydrolases"/>
    <property type="match status" value="1"/>
</dbReference>